<comment type="caution">
    <text evidence="4">The sequence shown here is derived from an EMBL/GenBank/DDBJ whole genome shotgun (WGS) entry which is preliminary data.</text>
</comment>
<dbReference type="eggNOG" id="COG4623">
    <property type="taxonomic scope" value="Bacteria"/>
</dbReference>
<dbReference type="GO" id="GO:0016020">
    <property type="term" value="C:membrane"/>
    <property type="evidence" value="ECO:0007669"/>
    <property type="project" value="InterPro"/>
</dbReference>
<dbReference type="SUPFAM" id="SSF53850">
    <property type="entry name" value="Periplasmic binding protein-like II"/>
    <property type="match status" value="1"/>
</dbReference>
<dbReference type="Gene3D" id="3.40.190.10">
    <property type="entry name" value="Periplasmic binding protein-like II"/>
    <property type="match status" value="2"/>
</dbReference>
<protein>
    <submittedName>
        <fullName evidence="4">Lytic transglycosylase catalytic</fullName>
    </submittedName>
</protein>
<feature type="transmembrane region" description="Helical" evidence="2">
    <location>
        <begin position="14"/>
        <end position="31"/>
    </location>
</feature>
<dbReference type="InterPro" id="IPR000189">
    <property type="entry name" value="Transglyc_AS"/>
</dbReference>
<dbReference type="PROSITE" id="PS00922">
    <property type="entry name" value="TRANSGLYCOSYLASE"/>
    <property type="match status" value="1"/>
</dbReference>
<evidence type="ECO:0000313" key="5">
    <source>
        <dbReference type="Proteomes" id="UP000005496"/>
    </source>
</evidence>
<dbReference type="CDD" id="cd13403">
    <property type="entry name" value="MLTF-like"/>
    <property type="match status" value="1"/>
</dbReference>
<gene>
    <name evidence="4" type="ORF">Dthio_PD1914</name>
</gene>
<dbReference type="RefSeq" id="WP_008869862.1">
    <property type="nucleotide sequence ID" value="NZ_ACJN02000002.1"/>
</dbReference>
<keyword evidence="2" id="KW-1133">Transmembrane helix</keyword>
<dbReference type="InterPro" id="IPR023346">
    <property type="entry name" value="Lysozyme-like_dom_sf"/>
</dbReference>
<organism evidence="4 5">
    <name type="scientific">Desulfonatronospira thiodismutans ASO3-1</name>
    <dbReference type="NCBI Taxonomy" id="555779"/>
    <lineage>
        <taxon>Bacteria</taxon>
        <taxon>Pseudomonadati</taxon>
        <taxon>Thermodesulfobacteriota</taxon>
        <taxon>Desulfovibrionia</taxon>
        <taxon>Desulfovibrionales</taxon>
        <taxon>Desulfonatronovibrionaceae</taxon>
        <taxon>Desulfonatronospira</taxon>
    </lineage>
</organism>
<feature type="domain" description="Transglycosylase SLT" evidence="3">
    <location>
        <begin position="296"/>
        <end position="405"/>
    </location>
</feature>
<keyword evidence="5" id="KW-1185">Reference proteome</keyword>
<dbReference type="Proteomes" id="UP000005496">
    <property type="component" value="Unassembled WGS sequence"/>
</dbReference>
<reference evidence="4" key="1">
    <citation type="submission" date="2010-05" db="EMBL/GenBank/DDBJ databases">
        <title>The draft genome of Desulfonatronospira thiodismutans ASO3-1.</title>
        <authorList>
            <consortium name="US DOE Joint Genome Institute (JGI-PGF)"/>
            <person name="Lucas S."/>
            <person name="Copeland A."/>
            <person name="Lapidus A."/>
            <person name="Cheng J.-F."/>
            <person name="Bruce D."/>
            <person name="Goodwin L."/>
            <person name="Pitluck S."/>
            <person name="Chertkov O."/>
            <person name="Brettin T."/>
            <person name="Detter J.C."/>
            <person name="Han C."/>
            <person name="Land M.L."/>
            <person name="Hauser L."/>
            <person name="Kyrpides N."/>
            <person name="Mikhailova N."/>
            <person name="Muyzer G."/>
            <person name="Woyke T."/>
        </authorList>
    </citation>
    <scope>NUCLEOTIDE SEQUENCE [LARGE SCALE GENOMIC DNA]</scope>
    <source>
        <strain evidence="4">ASO3-1</strain>
    </source>
</reference>
<dbReference type="EMBL" id="ACJN02000002">
    <property type="protein sequence ID" value="EFI34542.1"/>
    <property type="molecule type" value="Genomic_DNA"/>
</dbReference>
<dbReference type="Gene3D" id="1.10.530.10">
    <property type="match status" value="1"/>
</dbReference>
<dbReference type="AlphaFoldDB" id="D6SP66"/>
<evidence type="ECO:0000256" key="2">
    <source>
        <dbReference type="SAM" id="Phobius"/>
    </source>
</evidence>
<dbReference type="Pfam" id="PF01464">
    <property type="entry name" value="SLT"/>
    <property type="match status" value="1"/>
</dbReference>
<evidence type="ECO:0000313" key="4">
    <source>
        <dbReference type="EMBL" id="EFI34542.1"/>
    </source>
</evidence>
<evidence type="ECO:0000259" key="3">
    <source>
        <dbReference type="Pfam" id="PF01464"/>
    </source>
</evidence>
<dbReference type="InterPro" id="IPR008258">
    <property type="entry name" value="Transglycosylase_SLT_dom_1"/>
</dbReference>
<dbReference type="SUPFAM" id="SSF53955">
    <property type="entry name" value="Lysozyme-like"/>
    <property type="match status" value="1"/>
</dbReference>
<dbReference type="OrthoDB" id="9801695at2"/>
<keyword evidence="2" id="KW-0472">Membrane</keyword>
<evidence type="ECO:0000256" key="1">
    <source>
        <dbReference type="ARBA" id="ARBA00007734"/>
    </source>
</evidence>
<proteinExistence type="inferred from homology"/>
<dbReference type="GO" id="GO:0000270">
    <property type="term" value="P:peptidoglycan metabolic process"/>
    <property type="evidence" value="ECO:0007669"/>
    <property type="project" value="InterPro"/>
</dbReference>
<keyword evidence="2" id="KW-0812">Transmembrane</keyword>
<dbReference type="PANTHER" id="PTHR37423">
    <property type="entry name" value="SOLUBLE LYTIC MUREIN TRANSGLYCOSYLASE-RELATED"/>
    <property type="match status" value="1"/>
</dbReference>
<dbReference type="PANTHER" id="PTHR37423:SF2">
    <property type="entry name" value="MEMBRANE-BOUND LYTIC MUREIN TRANSGLYCOSYLASE C"/>
    <property type="match status" value="1"/>
</dbReference>
<dbReference type="GO" id="GO:0008933">
    <property type="term" value="F:peptidoglycan lytic transglycosylase activity"/>
    <property type="evidence" value="ECO:0007669"/>
    <property type="project" value="InterPro"/>
</dbReference>
<sequence length="482" mass="56699">MSYRLNYCISSKEIAAIICLLLVQGVLVFWYEYSYRMELRQWTEDTIRIGFKPSQRVDANLSPYGPGLDRELVELFCSRNGLTPVWVELQDFRQGMEKLINHDLQLLLPVPGMQTPDKKSLQRGPVYLEGRFLVLHNQWRYPLRSLEDLCATDVVVPGRSAFDKILQDVREVLQCELEPSKRPEPGKDFFDALAERRFRFGIKDEKNYTFWKGFYPEVRRTEELDETYSLNWLWSSHYMNLDRNLERFWEDIKNSGLLDELLERYLGFYPKEQDPYELRQFQHALQNEMPKYAQTIRDVSRRYSLDPLLLVAIIYQESRFDPGATSRTGVRGLMQITSHTAEFLGIEDHLDPHQSIAGGARYLQMLGERMDRIGIESWDKWFMALAAYNQGLGHVYDARTLAERQGYNPDSWNGLKKTYPLLSYKEYYETVPRGYTRGYEAVNFVESVRYYYSLLYGHALLSRFEAEHLGGFLDLVPSDWPQ</sequence>
<name>D6SP66_9BACT</name>
<comment type="similarity">
    <text evidence="1">Belongs to the transglycosylase Slt family.</text>
</comment>
<accession>D6SP66</accession>